<feature type="binding site" evidence="3">
    <location>
        <position position="295"/>
    </location>
    <ligand>
        <name>Zn(2+)</name>
        <dbReference type="ChEBI" id="CHEBI:29105"/>
    </ligand>
</feature>
<proteinExistence type="predicted"/>
<feature type="binding site" evidence="3">
    <location>
        <position position="217"/>
    </location>
    <ligand>
        <name>Zn(2+)</name>
        <dbReference type="ChEBI" id="CHEBI:29105"/>
    </ligand>
</feature>
<feature type="domain" description="Hcy-binding" evidence="4">
    <location>
        <begin position="1"/>
        <end position="309"/>
    </location>
</feature>
<comment type="cofactor">
    <cofactor evidence="3">
        <name>Zn(2+)</name>
        <dbReference type="ChEBI" id="CHEBI:29105"/>
    </cofactor>
</comment>
<accession>A0A9X2U433</accession>
<feature type="binding site" evidence="3">
    <location>
        <position position="294"/>
    </location>
    <ligand>
        <name>Zn(2+)</name>
        <dbReference type="ChEBI" id="CHEBI:29105"/>
    </ligand>
</feature>
<keyword evidence="1 3" id="KW-0489">Methyltransferase</keyword>
<comment type="caution">
    <text evidence="5">The sequence shown here is derived from an EMBL/GenBank/DDBJ whole genome shotgun (WGS) entry which is preliminary data.</text>
</comment>
<dbReference type="GO" id="GO:0046872">
    <property type="term" value="F:metal ion binding"/>
    <property type="evidence" value="ECO:0007669"/>
    <property type="project" value="UniProtKB-KW"/>
</dbReference>
<protein>
    <submittedName>
        <fullName evidence="5">S-methylmethionine-dependent homocysteine/selenocysteine methylase</fullName>
    </submittedName>
</protein>
<gene>
    <name evidence="5" type="ORF">GGP82_003056</name>
</gene>
<evidence type="ECO:0000313" key="5">
    <source>
        <dbReference type="EMBL" id="MCS3866482.1"/>
    </source>
</evidence>
<evidence type="ECO:0000313" key="6">
    <source>
        <dbReference type="Proteomes" id="UP001155034"/>
    </source>
</evidence>
<dbReference type="InterPro" id="IPR036589">
    <property type="entry name" value="HCY_dom_sf"/>
</dbReference>
<dbReference type="GO" id="GO:0008168">
    <property type="term" value="F:methyltransferase activity"/>
    <property type="evidence" value="ECO:0007669"/>
    <property type="project" value="UniProtKB-UniRule"/>
</dbReference>
<evidence type="ECO:0000259" key="4">
    <source>
        <dbReference type="PROSITE" id="PS50970"/>
    </source>
</evidence>
<dbReference type="Proteomes" id="UP001155034">
    <property type="component" value="Unassembled WGS sequence"/>
</dbReference>
<dbReference type="InterPro" id="IPR003726">
    <property type="entry name" value="HCY_dom"/>
</dbReference>
<evidence type="ECO:0000256" key="1">
    <source>
        <dbReference type="ARBA" id="ARBA00022603"/>
    </source>
</evidence>
<keyword evidence="3" id="KW-0862">Zinc</keyword>
<dbReference type="PANTHER" id="PTHR11103">
    <property type="entry name" value="SLR1189 PROTEIN"/>
    <property type="match status" value="1"/>
</dbReference>
<keyword evidence="2 3" id="KW-0808">Transferase</keyword>
<evidence type="ECO:0000256" key="2">
    <source>
        <dbReference type="ARBA" id="ARBA00022679"/>
    </source>
</evidence>
<dbReference type="RefSeq" id="WP_259084094.1">
    <property type="nucleotide sequence ID" value="NZ_JANTYZ010000013.1"/>
</dbReference>
<dbReference type="PANTHER" id="PTHR11103:SF18">
    <property type="entry name" value="SLR1189 PROTEIN"/>
    <property type="match status" value="1"/>
</dbReference>
<dbReference type="GO" id="GO:0032259">
    <property type="term" value="P:methylation"/>
    <property type="evidence" value="ECO:0007669"/>
    <property type="project" value="UniProtKB-KW"/>
</dbReference>
<keyword evidence="3" id="KW-0479">Metal-binding</keyword>
<dbReference type="Gene3D" id="3.20.20.330">
    <property type="entry name" value="Homocysteine-binding-like domain"/>
    <property type="match status" value="1"/>
</dbReference>
<sequence>MRDLSTRLSGGPVLLDGGLGQELIRRGMPGTEPSLWSANALTEAPDLVQEVHEEYLRAGADVITTNTYATPPERLSEAGLDGRAEALNREAGRLAERARAAVGRDALIAGSLPPIRGSYRPDLVGEAGEIEPQYREQAGYLAPHVDLFLCETMSTPGEARAAAQGAASTGLPVLVSYTIADPSSPEDAEPRLRNGESLEEAVEALSGLPVAGVLLNCSHPESISAAVPVLRGLTDRAVGAYANAFTHIPDGFDERADALDSDARPDRREDLAPEAYGGHVEDWLSAGANIVGGCCEVGPGHIAHLRTTVDGAADARRAAE</sequence>
<dbReference type="SUPFAM" id="SSF82282">
    <property type="entry name" value="Homocysteine S-methyltransferase"/>
    <property type="match status" value="1"/>
</dbReference>
<dbReference type="Pfam" id="PF02574">
    <property type="entry name" value="S-methyl_trans"/>
    <property type="match status" value="1"/>
</dbReference>
<dbReference type="EMBL" id="JANTYZ010000013">
    <property type="protein sequence ID" value="MCS3866482.1"/>
    <property type="molecule type" value="Genomic_DNA"/>
</dbReference>
<evidence type="ECO:0000256" key="3">
    <source>
        <dbReference type="PROSITE-ProRule" id="PRU00333"/>
    </source>
</evidence>
<dbReference type="AlphaFoldDB" id="A0A9X2U433"/>
<name>A0A9X2U433_9BACT</name>
<reference evidence="5" key="1">
    <citation type="submission" date="2022-08" db="EMBL/GenBank/DDBJ databases">
        <title>Genomic Encyclopedia of Type Strains, Phase V (KMG-V): Genome sequencing to study the core and pangenomes of soil and plant-associated prokaryotes.</title>
        <authorList>
            <person name="Whitman W."/>
        </authorList>
    </citation>
    <scope>NUCLEOTIDE SEQUENCE</scope>
    <source>
        <strain evidence="5">SP2016B</strain>
    </source>
</reference>
<dbReference type="PROSITE" id="PS50970">
    <property type="entry name" value="HCY"/>
    <property type="match status" value="1"/>
</dbReference>
<organism evidence="5 6">
    <name type="scientific">Salinibacter ruber</name>
    <dbReference type="NCBI Taxonomy" id="146919"/>
    <lineage>
        <taxon>Bacteria</taxon>
        <taxon>Pseudomonadati</taxon>
        <taxon>Rhodothermota</taxon>
        <taxon>Rhodothermia</taxon>
        <taxon>Rhodothermales</taxon>
        <taxon>Salinibacteraceae</taxon>
        <taxon>Salinibacter</taxon>
    </lineage>
</organism>